<sequence length="122" mass="13297">MPGNQVQPKHMQQTVASYPSDPHAVPVPSTVTSASVVSDLLDRVPESRSTSLSILSQDDLISPPIPETLTIVTMDKSAPANMSVPSTNKECIPLTYIQELPKAKTQNRRKSGKKSIIRTEFL</sequence>
<organism evidence="2 3">
    <name type="scientific">Henosepilachna vigintioctopunctata</name>
    <dbReference type="NCBI Taxonomy" id="420089"/>
    <lineage>
        <taxon>Eukaryota</taxon>
        <taxon>Metazoa</taxon>
        <taxon>Ecdysozoa</taxon>
        <taxon>Arthropoda</taxon>
        <taxon>Hexapoda</taxon>
        <taxon>Insecta</taxon>
        <taxon>Pterygota</taxon>
        <taxon>Neoptera</taxon>
        <taxon>Endopterygota</taxon>
        <taxon>Coleoptera</taxon>
        <taxon>Polyphaga</taxon>
        <taxon>Cucujiformia</taxon>
        <taxon>Coccinelloidea</taxon>
        <taxon>Coccinellidae</taxon>
        <taxon>Epilachninae</taxon>
        <taxon>Epilachnini</taxon>
        <taxon>Henosepilachna</taxon>
    </lineage>
</organism>
<dbReference type="Proteomes" id="UP001431783">
    <property type="component" value="Unassembled WGS sequence"/>
</dbReference>
<feature type="compositionally biased region" description="Polar residues" evidence="1">
    <location>
        <begin position="1"/>
        <end position="17"/>
    </location>
</feature>
<protein>
    <submittedName>
        <fullName evidence="2">Uncharacterized protein</fullName>
    </submittedName>
</protein>
<reference evidence="2 3" key="1">
    <citation type="submission" date="2023-03" db="EMBL/GenBank/DDBJ databases">
        <title>Genome insight into feeding habits of ladybird beetles.</title>
        <authorList>
            <person name="Li H.-S."/>
            <person name="Huang Y.-H."/>
            <person name="Pang H."/>
        </authorList>
    </citation>
    <scope>NUCLEOTIDE SEQUENCE [LARGE SCALE GENOMIC DNA]</scope>
    <source>
        <strain evidence="2">SYSU_2023b</strain>
        <tissue evidence="2">Whole body</tissue>
    </source>
</reference>
<dbReference type="EMBL" id="JARQZJ010000031">
    <property type="protein sequence ID" value="KAK9874016.1"/>
    <property type="molecule type" value="Genomic_DNA"/>
</dbReference>
<proteinExistence type="predicted"/>
<feature type="region of interest" description="Disordered" evidence="1">
    <location>
        <begin position="103"/>
        <end position="122"/>
    </location>
</feature>
<feature type="region of interest" description="Disordered" evidence="1">
    <location>
        <begin position="1"/>
        <end position="24"/>
    </location>
</feature>
<evidence type="ECO:0000313" key="2">
    <source>
        <dbReference type="EMBL" id="KAK9874016.1"/>
    </source>
</evidence>
<evidence type="ECO:0000256" key="1">
    <source>
        <dbReference type="SAM" id="MobiDB-lite"/>
    </source>
</evidence>
<accession>A0AAW1TR62</accession>
<gene>
    <name evidence="2" type="ORF">WA026_002369</name>
</gene>
<feature type="compositionally biased region" description="Basic residues" evidence="1">
    <location>
        <begin position="105"/>
        <end position="116"/>
    </location>
</feature>
<comment type="caution">
    <text evidence="2">The sequence shown here is derived from an EMBL/GenBank/DDBJ whole genome shotgun (WGS) entry which is preliminary data.</text>
</comment>
<evidence type="ECO:0000313" key="3">
    <source>
        <dbReference type="Proteomes" id="UP001431783"/>
    </source>
</evidence>
<name>A0AAW1TR62_9CUCU</name>
<keyword evidence="3" id="KW-1185">Reference proteome</keyword>
<dbReference type="AlphaFoldDB" id="A0AAW1TR62"/>